<reference evidence="2 3" key="1">
    <citation type="submission" date="2021-07" db="EMBL/GenBank/DDBJ databases">
        <title>Shewanella sp. nov, isolated from SCS.</title>
        <authorList>
            <person name="Cao W.R."/>
        </authorList>
    </citation>
    <scope>NUCLEOTIDE SEQUENCE [LARGE SCALE GENOMIC DNA]</scope>
    <source>
        <strain evidence="2 3">NR704-98</strain>
    </source>
</reference>
<feature type="transmembrane region" description="Helical" evidence="1">
    <location>
        <begin position="38"/>
        <end position="62"/>
    </location>
</feature>
<sequence length="67" mass="7601">MFSLSKTALILIAVYFVLWCAGPVFIDEAWLWLGMPVWFWFSCIFAPVVLILSLIFLMGLLVGNSDD</sequence>
<evidence type="ECO:0000256" key="1">
    <source>
        <dbReference type="SAM" id="Phobius"/>
    </source>
</evidence>
<evidence type="ECO:0000313" key="3">
    <source>
        <dbReference type="Proteomes" id="UP001195963"/>
    </source>
</evidence>
<gene>
    <name evidence="2" type="ORF">K0625_00330</name>
</gene>
<proteinExistence type="predicted"/>
<name>A0ABS7DXD7_9GAMM</name>
<keyword evidence="1" id="KW-0812">Transmembrane</keyword>
<evidence type="ECO:0008006" key="4">
    <source>
        <dbReference type="Google" id="ProtNLM"/>
    </source>
</evidence>
<dbReference type="EMBL" id="JAHZST010000001">
    <property type="protein sequence ID" value="MBW8182096.1"/>
    <property type="molecule type" value="Genomic_DNA"/>
</dbReference>
<accession>A0ABS7DXD7</accession>
<evidence type="ECO:0000313" key="2">
    <source>
        <dbReference type="EMBL" id="MBW8182096.1"/>
    </source>
</evidence>
<comment type="caution">
    <text evidence="2">The sequence shown here is derived from an EMBL/GenBank/DDBJ whole genome shotgun (WGS) entry which is preliminary data.</text>
</comment>
<feature type="transmembrane region" description="Helical" evidence="1">
    <location>
        <begin position="7"/>
        <end position="26"/>
    </location>
</feature>
<dbReference type="RefSeq" id="WP_220107844.1">
    <property type="nucleotide sequence ID" value="NZ_JAHZST010000001.1"/>
</dbReference>
<organism evidence="2 3">
    <name type="scientific">Shewanella nanhaiensis</name>
    <dbReference type="NCBI Taxonomy" id="2864872"/>
    <lineage>
        <taxon>Bacteria</taxon>
        <taxon>Pseudomonadati</taxon>
        <taxon>Pseudomonadota</taxon>
        <taxon>Gammaproteobacteria</taxon>
        <taxon>Alteromonadales</taxon>
        <taxon>Shewanellaceae</taxon>
        <taxon>Shewanella</taxon>
    </lineage>
</organism>
<keyword evidence="1" id="KW-0472">Membrane</keyword>
<keyword evidence="3" id="KW-1185">Reference proteome</keyword>
<protein>
    <recommendedName>
        <fullName evidence="4">DUF997 family protein</fullName>
    </recommendedName>
</protein>
<dbReference type="Proteomes" id="UP001195963">
    <property type="component" value="Unassembled WGS sequence"/>
</dbReference>
<keyword evidence="1" id="KW-1133">Transmembrane helix</keyword>